<keyword evidence="3" id="KW-1185">Reference proteome</keyword>
<dbReference type="Proteomes" id="UP000024284">
    <property type="component" value="Unassembled WGS sequence"/>
</dbReference>
<reference evidence="2" key="1">
    <citation type="submission" date="2014-08" db="EMBL/GenBank/DDBJ databases">
        <title>Draft genome sequences of Sphingobium herbicidovorans.</title>
        <authorList>
            <person name="Gan H.M."/>
            <person name="Gan H.Y."/>
            <person name="Savka M.A."/>
        </authorList>
    </citation>
    <scope>NUCLEOTIDE SEQUENCE [LARGE SCALE GENOMIC DNA]</scope>
    <source>
        <strain evidence="2">NBRC 16415</strain>
    </source>
</reference>
<sequence>MLVTREYSTVADARMALSGRMDRASTSSLFDRIDWFESLHGHCFARQPVRILQVIEGATEAWLFLLSPSSERQTALANWYSFSWSPVYLGDPDAQTRCRLTEVLAANLIKTCRHIDLYPVAECSGMLLDAFRRSGWFGVRRSMGGRHLLALNGRDFAAYWAGRPGRLRNQVQRKARTSRFTIDIHHDLTDALWKDYVAVHASSWKQPEPGLSFLREMAAREGEAGTLRLGFARLNGQAVATQLWTVENGTALIHKLAHDRAFDGGSPGTLLSHAMFAHAIDSDHVQLIDYGTGDNSYKAEWMEQRQTLYRLDFFNPRFASTWIPAARTAISALVG</sequence>
<dbReference type="RefSeq" id="WP_037466279.1">
    <property type="nucleotide sequence ID" value="NZ_BCZD01000017.1"/>
</dbReference>
<organism evidence="2 3">
    <name type="scientific">Sphingobium herbicidovorans (strain ATCC 700291 / DSM 11019 / CCUG 56400 / KCTC 2939 / LMG 18315 / NBRC 16415 / MH)</name>
    <name type="common">Sphingomonas herbicidovorans</name>
    <dbReference type="NCBI Taxonomy" id="1219045"/>
    <lineage>
        <taxon>Bacteria</taxon>
        <taxon>Pseudomonadati</taxon>
        <taxon>Pseudomonadota</taxon>
        <taxon>Alphaproteobacteria</taxon>
        <taxon>Sphingomonadales</taxon>
        <taxon>Sphingomonadaceae</taxon>
        <taxon>Sphingobium</taxon>
    </lineage>
</organism>
<proteinExistence type="predicted"/>
<dbReference type="STRING" id="76947.GCA_002080435_00578"/>
<gene>
    <name evidence="2" type="ORF">BV98_002370</name>
</gene>
<name>A0A086P8Z8_SPHHM</name>
<dbReference type="SUPFAM" id="SSF55729">
    <property type="entry name" value="Acyl-CoA N-acyltransferases (Nat)"/>
    <property type="match status" value="1"/>
</dbReference>
<dbReference type="EMBL" id="JFZA02000022">
    <property type="protein sequence ID" value="KFG89866.1"/>
    <property type="molecule type" value="Genomic_DNA"/>
</dbReference>
<accession>A0A086P8Z8</accession>
<dbReference type="Pfam" id="PF13480">
    <property type="entry name" value="Acetyltransf_6"/>
    <property type="match status" value="1"/>
</dbReference>
<dbReference type="PATRIC" id="fig|1219045.3.peg.2406"/>
<dbReference type="OrthoDB" id="8334427at2"/>
<evidence type="ECO:0000259" key="1">
    <source>
        <dbReference type="Pfam" id="PF13480"/>
    </source>
</evidence>
<dbReference type="Gene3D" id="3.40.630.30">
    <property type="match status" value="1"/>
</dbReference>
<evidence type="ECO:0000313" key="2">
    <source>
        <dbReference type="EMBL" id="KFG89866.1"/>
    </source>
</evidence>
<evidence type="ECO:0000313" key="3">
    <source>
        <dbReference type="Proteomes" id="UP000024284"/>
    </source>
</evidence>
<dbReference type="InterPro" id="IPR016181">
    <property type="entry name" value="Acyl_CoA_acyltransferase"/>
</dbReference>
<dbReference type="AlphaFoldDB" id="A0A086P8Z8"/>
<protein>
    <submittedName>
        <fullName evidence="2">CelD-like protein</fullName>
    </submittedName>
</protein>
<feature type="domain" description="BioF2-like acetyltransferase" evidence="1">
    <location>
        <begin position="172"/>
        <end position="298"/>
    </location>
</feature>
<dbReference type="InterPro" id="IPR038740">
    <property type="entry name" value="BioF2-like_GNAT_dom"/>
</dbReference>
<dbReference type="eggNOG" id="COG5653">
    <property type="taxonomic scope" value="Bacteria"/>
</dbReference>
<comment type="caution">
    <text evidence="2">The sequence shown here is derived from an EMBL/GenBank/DDBJ whole genome shotgun (WGS) entry which is preliminary data.</text>
</comment>